<dbReference type="PROSITE" id="PS50023">
    <property type="entry name" value="LIM_DOMAIN_2"/>
    <property type="match status" value="3"/>
</dbReference>
<dbReference type="OrthoDB" id="10069167at2759"/>
<dbReference type="SMART" id="SM00132">
    <property type="entry name" value="LIM"/>
    <property type="match status" value="3"/>
</dbReference>
<keyword evidence="8" id="KW-1185">Reference proteome</keyword>
<feature type="domain" description="LIM zinc-binding" evidence="6">
    <location>
        <begin position="156"/>
        <end position="217"/>
    </location>
</feature>
<keyword evidence="2" id="KW-0677">Repeat</keyword>
<evidence type="ECO:0000256" key="5">
    <source>
        <dbReference type="PROSITE-ProRule" id="PRU00125"/>
    </source>
</evidence>
<evidence type="ECO:0000259" key="6">
    <source>
        <dbReference type="PROSITE" id="PS50023"/>
    </source>
</evidence>
<dbReference type="GO" id="GO:0098609">
    <property type="term" value="P:cell-cell adhesion"/>
    <property type="evidence" value="ECO:0007669"/>
    <property type="project" value="TreeGrafter"/>
</dbReference>
<evidence type="ECO:0000313" key="8">
    <source>
        <dbReference type="Proteomes" id="UP000699462"/>
    </source>
</evidence>
<organism evidence="7 8">
    <name type="scientific">Paragonimus westermani</name>
    <dbReference type="NCBI Taxonomy" id="34504"/>
    <lineage>
        <taxon>Eukaryota</taxon>
        <taxon>Metazoa</taxon>
        <taxon>Spiralia</taxon>
        <taxon>Lophotrochozoa</taxon>
        <taxon>Platyhelminthes</taxon>
        <taxon>Trematoda</taxon>
        <taxon>Digenea</taxon>
        <taxon>Plagiorchiida</taxon>
        <taxon>Troglotremata</taxon>
        <taxon>Troglotrematidae</taxon>
        <taxon>Paragonimus</taxon>
    </lineage>
</organism>
<feature type="domain" description="LIM zinc-binding" evidence="6">
    <location>
        <begin position="80"/>
        <end position="141"/>
    </location>
</feature>
<keyword evidence="3 5" id="KW-0862">Zinc</keyword>
<evidence type="ECO:0000256" key="2">
    <source>
        <dbReference type="ARBA" id="ARBA00022737"/>
    </source>
</evidence>
<dbReference type="GO" id="GO:0046872">
    <property type="term" value="F:metal ion binding"/>
    <property type="evidence" value="ECO:0007669"/>
    <property type="project" value="UniProtKB-KW"/>
</dbReference>
<dbReference type="PANTHER" id="PTHR24207">
    <property type="entry name" value="ZYX102 PROTEIN"/>
    <property type="match status" value="1"/>
</dbReference>
<dbReference type="Pfam" id="PF00412">
    <property type="entry name" value="LIM"/>
    <property type="match status" value="3"/>
</dbReference>
<dbReference type="EMBL" id="JTDF01006568">
    <property type="protein sequence ID" value="KAF8565536.1"/>
    <property type="molecule type" value="Genomic_DNA"/>
</dbReference>
<dbReference type="AlphaFoldDB" id="A0A8T0DDY5"/>
<evidence type="ECO:0000256" key="1">
    <source>
        <dbReference type="ARBA" id="ARBA00022723"/>
    </source>
</evidence>
<protein>
    <recommendedName>
        <fullName evidence="6">LIM zinc-binding domain-containing protein</fullName>
    </recommendedName>
</protein>
<gene>
    <name evidence="7" type="ORF">P879_03809</name>
</gene>
<dbReference type="PROSITE" id="PS00478">
    <property type="entry name" value="LIM_DOMAIN_1"/>
    <property type="match status" value="2"/>
</dbReference>
<comment type="caution">
    <text evidence="7">The sequence shown here is derived from an EMBL/GenBank/DDBJ whole genome shotgun (WGS) entry which is preliminary data.</text>
</comment>
<name>A0A8T0DDY5_9TREM</name>
<dbReference type="SUPFAM" id="SSF57716">
    <property type="entry name" value="Glucocorticoid receptor-like (DNA-binding domain)"/>
    <property type="match status" value="1"/>
</dbReference>
<dbReference type="GO" id="GO:0005925">
    <property type="term" value="C:focal adhesion"/>
    <property type="evidence" value="ECO:0007669"/>
    <property type="project" value="TreeGrafter"/>
</dbReference>
<evidence type="ECO:0000256" key="3">
    <source>
        <dbReference type="ARBA" id="ARBA00022833"/>
    </source>
</evidence>
<sequence length="232" mass="27001">MCRFQRPPDCCYRCERKIDQTDCVHVFGRCYHTDCFKCTRCKRQLNIWRSRLENKQPVCDPVCPAKTDFTAVPSSQMTRLNCIFCSKDIQPDELMQFSHGNSHVDCFKCSVCNRQLNIWKYRLTQGKLYCDPQCPKSTHETNAAEWVATVAKKSKDVCYTCHKAVYAHDRLFAFNRTYHLNCFKCYKCDRKLNVWKFKMENGRVCCEPVCPTKSKTNSNGNSGSTPSVDSRD</sequence>
<keyword evidence="4 5" id="KW-0440">LIM domain</keyword>
<dbReference type="GO" id="GO:0031005">
    <property type="term" value="F:filamin binding"/>
    <property type="evidence" value="ECO:0007669"/>
    <property type="project" value="TreeGrafter"/>
</dbReference>
<evidence type="ECO:0000313" key="7">
    <source>
        <dbReference type="EMBL" id="KAF8565536.1"/>
    </source>
</evidence>
<keyword evidence="1 5" id="KW-0479">Metal-binding</keyword>
<accession>A0A8T0DDY5</accession>
<dbReference type="InterPro" id="IPR001781">
    <property type="entry name" value="Znf_LIM"/>
</dbReference>
<dbReference type="PANTHER" id="PTHR24207:SF1">
    <property type="entry name" value="FILAMIN-BINDING LIM PROTEIN 1"/>
    <property type="match status" value="1"/>
</dbReference>
<dbReference type="Proteomes" id="UP000699462">
    <property type="component" value="Unassembled WGS sequence"/>
</dbReference>
<proteinExistence type="predicted"/>
<reference evidence="7 8" key="1">
    <citation type="submission" date="2019-07" db="EMBL/GenBank/DDBJ databases">
        <title>Annotation for the trematode Paragonimus westermani.</title>
        <authorList>
            <person name="Choi Y.-J."/>
        </authorList>
    </citation>
    <scope>NUCLEOTIDE SEQUENCE [LARGE SCALE GENOMIC DNA]</scope>
    <source>
        <strain evidence="7">180907_Pwestermani</strain>
    </source>
</reference>
<dbReference type="Gene3D" id="2.10.110.10">
    <property type="entry name" value="Cysteine Rich Protein"/>
    <property type="match status" value="3"/>
</dbReference>
<dbReference type="GO" id="GO:0001725">
    <property type="term" value="C:stress fiber"/>
    <property type="evidence" value="ECO:0007669"/>
    <property type="project" value="TreeGrafter"/>
</dbReference>
<feature type="domain" description="LIM zinc-binding" evidence="6">
    <location>
        <begin position="9"/>
        <end position="70"/>
    </location>
</feature>
<dbReference type="CDD" id="cd08368">
    <property type="entry name" value="LIM"/>
    <property type="match status" value="1"/>
</dbReference>
<evidence type="ECO:0000256" key="4">
    <source>
        <dbReference type="ARBA" id="ARBA00023038"/>
    </source>
</evidence>